<reference evidence="2" key="1">
    <citation type="submission" date="2022-10" db="EMBL/GenBank/DDBJ databases">
        <title>Tapping the CABI collections for fungal endophytes: first genome assemblies for Collariella, Neodidymelliopsis, Ascochyta clinopodiicola, Didymella pomorum, Didymosphaeria variabile, Neocosmospora piperis and Neocucurbitaria cava.</title>
        <authorList>
            <person name="Hill R."/>
        </authorList>
    </citation>
    <scope>NUCLEOTIDE SEQUENCE</scope>
    <source>
        <strain evidence="2">IMI 356815</strain>
    </source>
</reference>
<name>A0A9W9CCT6_9PLEO</name>
<comment type="caution">
    <text evidence="2">The sequence shown here is derived from an EMBL/GenBank/DDBJ whole genome shotgun (WGS) entry which is preliminary data.</text>
</comment>
<evidence type="ECO:0000259" key="1">
    <source>
        <dbReference type="PROSITE" id="PS50181"/>
    </source>
</evidence>
<keyword evidence="3" id="KW-1185">Reference proteome</keyword>
<sequence length="510" mass="57628">MCAFEHLPNELLCQVADFLPTGALHALALTSRRLATVSYPFLYKTIRLPMPLERPKQGDNHILLFARTLTTRPDLADGITALDISINVAYIYMALEDSIHMGPMRALSASIVENIPDSLPLGSQRNNKAWLQQLCDADNVAWLGLLLYMLPSLETLYACFLNRAVDLPYHHLNVGALENVFMAPKMDFSLVPGLCGLKELGLQCVEASGEWCYLPKLERMWLDQRVKFMEHHQSHPSLSVNEISMALSTDVLLTQATRRTIRTIAFSGLGRPSPFAGLRRLNIDLDNYDRYLRWLDTEKPIDIITKEASGAASMLSARLKPIAHTLEEFYLTVAHGTDTRFLDHVKPFPVGTLKRFRKLKVLWLPQALIFPRNLIDTQSPELIQHNEPRTIDSTVLPATLQSLRLLYPTAEVHSWQKWILPKRVLLPELKCIETMITSKHGATLLAYRKAADTWNTTTTTGISERAVEYNSAKSGDGDFQTPNEAQLLFEIALRDKLIEELHQKLAEKEA</sequence>
<accession>A0A9W9CCT6</accession>
<dbReference type="InterPro" id="IPR001810">
    <property type="entry name" value="F-box_dom"/>
</dbReference>
<feature type="domain" description="F-box" evidence="1">
    <location>
        <begin position="1"/>
        <end position="46"/>
    </location>
</feature>
<dbReference type="EMBL" id="JAPEUX010000003">
    <property type="protein sequence ID" value="KAJ4355511.1"/>
    <property type="molecule type" value="Genomic_DNA"/>
</dbReference>
<dbReference type="RefSeq" id="XP_056072637.1">
    <property type="nucleotide sequence ID" value="XM_056212329.1"/>
</dbReference>
<evidence type="ECO:0000313" key="3">
    <source>
        <dbReference type="Proteomes" id="UP001140513"/>
    </source>
</evidence>
<dbReference type="AlphaFoldDB" id="A0A9W9CCT6"/>
<evidence type="ECO:0000313" key="2">
    <source>
        <dbReference type="EMBL" id="KAJ4355511.1"/>
    </source>
</evidence>
<proteinExistence type="predicted"/>
<gene>
    <name evidence="2" type="ORF">N0V89_003528</name>
</gene>
<dbReference type="GeneID" id="80907058"/>
<dbReference type="Proteomes" id="UP001140513">
    <property type="component" value="Unassembled WGS sequence"/>
</dbReference>
<organism evidence="2 3">
    <name type="scientific">Didymosphaeria variabile</name>
    <dbReference type="NCBI Taxonomy" id="1932322"/>
    <lineage>
        <taxon>Eukaryota</taxon>
        <taxon>Fungi</taxon>
        <taxon>Dikarya</taxon>
        <taxon>Ascomycota</taxon>
        <taxon>Pezizomycotina</taxon>
        <taxon>Dothideomycetes</taxon>
        <taxon>Pleosporomycetidae</taxon>
        <taxon>Pleosporales</taxon>
        <taxon>Massarineae</taxon>
        <taxon>Didymosphaeriaceae</taxon>
        <taxon>Didymosphaeria</taxon>
    </lineage>
</organism>
<dbReference type="OrthoDB" id="3750626at2759"/>
<protein>
    <recommendedName>
        <fullName evidence="1">F-box domain-containing protein</fullName>
    </recommendedName>
</protein>
<dbReference type="PROSITE" id="PS50181">
    <property type="entry name" value="FBOX"/>
    <property type="match status" value="1"/>
</dbReference>
<dbReference type="Pfam" id="PF12937">
    <property type="entry name" value="F-box-like"/>
    <property type="match status" value="1"/>
</dbReference>